<dbReference type="GeneID" id="14876358"/>
<dbReference type="EMBL" id="GL883007">
    <property type="protein sequence ID" value="EGG23987.1"/>
    <property type="molecule type" value="Genomic_DNA"/>
</dbReference>
<dbReference type="AlphaFoldDB" id="F4PK63"/>
<organism evidence="1 2">
    <name type="scientific">Cavenderia fasciculata</name>
    <name type="common">Slime mold</name>
    <name type="synonym">Dictyostelium fasciculatum</name>
    <dbReference type="NCBI Taxonomy" id="261658"/>
    <lineage>
        <taxon>Eukaryota</taxon>
        <taxon>Amoebozoa</taxon>
        <taxon>Evosea</taxon>
        <taxon>Eumycetozoa</taxon>
        <taxon>Dictyostelia</taxon>
        <taxon>Acytosteliales</taxon>
        <taxon>Cavenderiaceae</taxon>
        <taxon>Cavenderia</taxon>
    </lineage>
</organism>
<protein>
    <submittedName>
        <fullName evidence="1">Uncharacterized protein</fullName>
    </submittedName>
</protein>
<dbReference type="RefSeq" id="XP_004361838.1">
    <property type="nucleotide sequence ID" value="XM_004361781.1"/>
</dbReference>
<gene>
    <name evidence="1" type="ORF">DFA_06125</name>
</gene>
<dbReference type="Proteomes" id="UP000007797">
    <property type="component" value="Unassembled WGS sequence"/>
</dbReference>
<keyword evidence="2" id="KW-1185">Reference proteome</keyword>
<evidence type="ECO:0000313" key="1">
    <source>
        <dbReference type="EMBL" id="EGG23987.1"/>
    </source>
</evidence>
<proteinExistence type="predicted"/>
<sequence length="272" mass="30134">MVDGYTIFGPHNSDLIGNRYTLHVDISNELADVPLLSPPRLTCFLETNRPKSQGYVQIKSTDPFVDPIIFANYYDHEGDAEDAALEMFNIKSTTTLYTIFDTLCQQTIPTCFYKDIKNDRLYDLTPFTYTNYLIWMDNILFKSNPFCNTDGAASCNVYEGSTTQGVSSYVNTSVFLPLASNLPKGVAIKATKPSSSGCPTGNNVTVNYLCGGSKSQYKIHCTEPTKCTYQCDLTHPDVCPLVHSVSGGQSSNYGVITFFIPILFIISLFKSI</sequence>
<reference evidence="2" key="1">
    <citation type="journal article" date="2011" name="Genome Res.">
        <title>Phylogeny-wide analysis of social amoeba genomes highlights ancient origins for complex intercellular communication.</title>
        <authorList>
            <person name="Heidel A.J."/>
            <person name="Lawal H.M."/>
            <person name="Felder M."/>
            <person name="Schilde C."/>
            <person name="Helps N.R."/>
            <person name="Tunggal B."/>
            <person name="Rivero F."/>
            <person name="John U."/>
            <person name="Schleicher M."/>
            <person name="Eichinger L."/>
            <person name="Platzer M."/>
            <person name="Noegel A.A."/>
            <person name="Schaap P."/>
            <person name="Gloeckner G."/>
        </authorList>
    </citation>
    <scope>NUCLEOTIDE SEQUENCE [LARGE SCALE GENOMIC DNA]</scope>
    <source>
        <strain evidence="2">SH3</strain>
    </source>
</reference>
<accession>F4PK63</accession>
<dbReference type="OrthoDB" id="20088at2759"/>
<name>F4PK63_CACFS</name>
<evidence type="ECO:0000313" key="2">
    <source>
        <dbReference type="Proteomes" id="UP000007797"/>
    </source>
</evidence>
<dbReference type="SUPFAM" id="SSF54373">
    <property type="entry name" value="FAD-linked reductases, C-terminal domain"/>
    <property type="match status" value="1"/>
</dbReference>
<dbReference type="KEGG" id="dfa:DFA_06125"/>
<dbReference type="STRING" id="1054147.F4PK63"/>
<dbReference type="Gene3D" id="3.30.560.10">
    <property type="entry name" value="Glucose Oxidase, domain 3"/>
    <property type="match status" value="1"/>
</dbReference>